<accession>A0AAV2VHN5</accession>
<comment type="caution">
    <text evidence="1">The sequence shown here is derived from an EMBL/GenBank/DDBJ whole genome shotgun (WGS) entry which is preliminary data.</text>
</comment>
<reference evidence="1 2" key="1">
    <citation type="journal article" date="2013" name="ISME J.">
        <title>Comparative genomics of pathogenic lineages of Vibrio nigripulchritudo identifies virulence-associated traits.</title>
        <authorList>
            <person name="Goudenege D."/>
            <person name="Labreuche Y."/>
            <person name="Krin E."/>
            <person name="Ansquer D."/>
            <person name="Mangenot S."/>
            <person name="Calteau A."/>
            <person name="Medigue C."/>
            <person name="Mazel D."/>
            <person name="Polz M.F."/>
            <person name="Le Roux F."/>
        </authorList>
    </citation>
    <scope>NUCLEOTIDE SEQUENCE [LARGE SCALE GENOMIC DNA]</scope>
    <source>
        <strain evidence="1 2">SOn1</strain>
    </source>
</reference>
<protein>
    <submittedName>
        <fullName evidence="1">Uncharacterized protein</fullName>
    </submittedName>
</protein>
<dbReference type="Proteomes" id="UP000018211">
    <property type="component" value="Unassembled WGS sequence"/>
</dbReference>
<evidence type="ECO:0000313" key="1">
    <source>
        <dbReference type="EMBL" id="CCO44157.1"/>
    </source>
</evidence>
<organism evidence="1 2">
    <name type="scientific">Vibrio nigripulchritudo SOn1</name>
    <dbReference type="NCBI Taxonomy" id="1238450"/>
    <lineage>
        <taxon>Bacteria</taxon>
        <taxon>Pseudomonadati</taxon>
        <taxon>Pseudomonadota</taxon>
        <taxon>Gammaproteobacteria</taxon>
        <taxon>Vibrionales</taxon>
        <taxon>Vibrionaceae</taxon>
        <taxon>Vibrio</taxon>
    </lineage>
</organism>
<gene>
    <name evidence="1" type="ORF">VIBNISOn1_1010009</name>
</gene>
<sequence>MSTGYDAVLRKEQLNWNKARSFIYKGQSSGTRTEEFGYTYGIGCFATGIARVRIQMDTALEGA</sequence>
<dbReference type="AlphaFoldDB" id="A0AAV2VHN5"/>
<dbReference type="EMBL" id="CAOF01000004">
    <property type="protein sequence ID" value="CCO44157.1"/>
    <property type="molecule type" value="Genomic_DNA"/>
</dbReference>
<proteinExistence type="predicted"/>
<evidence type="ECO:0000313" key="2">
    <source>
        <dbReference type="Proteomes" id="UP000018211"/>
    </source>
</evidence>
<name>A0AAV2VHN5_9VIBR</name>